<evidence type="ECO:0000313" key="2">
    <source>
        <dbReference type="Proteomes" id="UP000735592"/>
    </source>
</evidence>
<proteinExistence type="predicted"/>
<gene>
    <name evidence="1" type="ORF">GM655_17775</name>
</gene>
<dbReference type="Proteomes" id="UP000735592">
    <property type="component" value="Unassembled WGS sequence"/>
</dbReference>
<dbReference type="EMBL" id="WNKW01000005">
    <property type="protein sequence ID" value="MTW34657.1"/>
    <property type="molecule type" value="Genomic_DNA"/>
</dbReference>
<dbReference type="RefSeq" id="WP_155436021.1">
    <property type="nucleotide sequence ID" value="NZ_JBHLXK010000006.1"/>
</dbReference>
<organism evidence="1 2">
    <name type="scientific">Pseudoduganella danionis</name>
    <dbReference type="NCBI Taxonomy" id="1890295"/>
    <lineage>
        <taxon>Bacteria</taxon>
        <taxon>Pseudomonadati</taxon>
        <taxon>Pseudomonadota</taxon>
        <taxon>Betaproteobacteria</taxon>
        <taxon>Burkholderiales</taxon>
        <taxon>Oxalobacteraceae</taxon>
        <taxon>Telluria group</taxon>
        <taxon>Pseudoduganella</taxon>
    </lineage>
</organism>
<sequence>MKQSRPFLPYANEADVRHIGRLCIENRLDRITISGDLDLTADQLGLADARALQQLLNDVVAALESRTLPAMLPPAAVNTVANPFGDTA</sequence>
<keyword evidence="2" id="KW-1185">Reference proteome</keyword>
<evidence type="ECO:0000313" key="1">
    <source>
        <dbReference type="EMBL" id="MTW34657.1"/>
    </source>
</evidence>
<comment type="caution">
    <text evidence="1">The sequence shown here is derived from an EMBL/GenBank/DDBJ whole genome shotgun (WGS) entry which is preliminary data.</text>
</comment>
<accession>A0ABW9SRM6</accession>
<reference evidence="1 2" key="1">
    <citation type="submission" date="2019-11" db="EMBL/GenBank/DDBJ databases">
        <title>Type strains purchased from KCTC, JCM and DSMZ.</title>
        <authorList>
            <person name="Lu H."/>
        </authorList>
    </citation>
    <scope>NUCLEOTIDE SEQUENCE [LARGE SCALE GENOMIC DNA]</scope>
    <source>
        <strain evidence="1 2">DSM 103461</strain>
    </source>
</reference>
<protein>
    <submittedName>
        <fullName evidence="1">Uncharacterized protein</fullName>
    </submittedName>
</protein>
<name>A0ABW9SRM6_9BURK</name>